<keyword evidence="2" id="KW-1185">Reference proteome</keyword>
<dbReference type="EMBL" id="CP118157">
    <property type="protein sequence ID" value="WOF23801.1"/>
    <property type="molecule type" value="Genomic_DNA"/>
</dbReference>
<protein>
    <submittedName>
        <fullName evidence="1">Uncharacterized protein</fullName>
    </submittedName>
</protein>
<accession>A0AA97FIG2</accession>
<organism evidence="1 2">
    <name type="scientific">Microbacterium betulae</name>
    <dbReference type="NCBI Taxonomy" id="2981139"/>
    <lineage>
        <taxon>Bacteria</taxon>
        <taxon>Bacillati</taxon>
        <taxon>Actinomycetota</taxon>
        <taxon>Actinomycetes</taxon>
        <taxon>Micrococcales</taxon>
        <taxon>Microbacteriaceae</taxon>
        <taxon>Microbacterium</taxon>
    </lineage>
</organism>
<dbReference type="Proteomes" id="UP001305498">
    <property type="component" value="Chromosome"/>
</dbReference>
<dbReference type="RefSeq" id="WP_317140272.1">
    <property type="nucleotide sequence ID" value="NZ_CP118157.1"/>
</dbReference>
<reference evidence="1 2" key="1">
    <citation type="submission" date="2023-02" db="EMBL/GenBank/DDBJ databases">
        <title>Microbacterium betulae sp. nov., isolated from birch wood.</title>
        <authorList>
            <person name="Pasciak M."/>
            <person name="Pawlik K.J."/>
            <person name="Martynowski D."/>
            <person name="Laczmanski L."/>
            <person name="Ciekot J."/>
            <person name="Szponar B."/>
            <person name="Wojcik-Fatla A."/>
            <person name="Mackiewicz B."/>
            <person name="Farian E."/>
            <person name="Cholewa G."/>
            <person name="Cholewa A."/>
            <person name="Dutkiewicz J."/>
        </authorList>
    </citation>
    <scope>NUCLEOTIDE SEQUENCE [LARGE SCALE GENOMIC DNA]</scope>
    <source>
        <strain evidence="1 2">AB</strain>
    </source>
</reference>
<evidence type="ECO:0000313" key="2">
    <source>
        <dbReference type="Proteomes" id="UP001305498"/>
    </source>
</evidence>
<dbReference type="KEGG" id="mbet:N8K70_03735"/>
<dbReference type="AlphaFoldDB" id="A0AA97FIG2"/>
<gene>
    <name evidence="1" type="ORF">N8K70_03735</name>
</gene>
<name>A0AA97FIG2_9MICO</name>
<evidence type="ECO:0000313" key="1">
    <source>
        <dbReference type="EMBL" id="WOF23801.1"/>
    </source>
</evidence>
<sequence length="79" mass="8178">MAPAMLPDESGTRIAIGVAELQIEAADGDVVVLLDREGEDRAMIGHAIAEGKPLADARMWAITAALVRDAVPTLAEVAA</sequence>
<proteinExistence type="predicted"/>